<feature type="transmembrane region" description="Helical" evidence="2">
    <location>
        <begin position="391"/>
        <end position="409"/>
    </location>
</feature>
<dbReference type="Pfam" id="PF13181">
    <property type="entry name" value="TPR_8"/>
    <property type="match status" value="1"/>
</dbReference>
<dbReference type="GO" id="GO:0016020">
    <property type="term" value="C:membrane"/>
    <property type="evidence" value="ECO:0007669"/>
    <property type="project" value="InterPro"/>
</dbReference>
<dbReference type="PROSITE" id="PS50005">
    <property type="entry name" value="TPR"/>
    <property type="match status" value="2"/>
</dbReference>
<dbReference type="SUPFAM" id="SSF55874">
    <property type="entry name" value="ATPase domain of HSP90 chaperone/DNA topoisomerase II/histidine kinase"/>
    <property type="match status" value="1"/>
</dbReference>
<name>A0A1N6IWG1_9FLAO</name>
<dbReference type="Pfam" id="PF13424">
    <property type="entry name" value="TPR_12"/>
    <property type="match status" value="2"/>
</dbReference>
<evidence type="ECO:0000256" key="1">
    <source>
        <dbReference type="PROSITE-ProRule" id="PRU00339"/>
    </source>
</evidence>
<dbReference type="Gene3D" id="3.30.565.10">
    <property type="entry name" value="Histidine kinase-like ATPase, C-terminal domain"/>
    <property type="match status" value="1"/>
</dbReference>
<organism evidence="5 6">
    <name type="scientific">Epilithonimonas zeae</name>
    <dbReference type="NCBI Taxonomy" id="1416779"/>
    <lineage>
        <taxon>Bacteria</taxon>
        <taxon>Pseudomonadati</taxon>
        <taxon>Bacteroidota</taxon>
        <taxon>Flavobacteriia</taxon>
        <taxon>Flavobacteriales</taxon>
        <taxon>Weeksellaceae</taxon>
        <taxon>Chryseobacterium group</taxon>
        <taxon>Epilithonimonas</taxon>
    </lineage>
</organism>
<dbReference type="Gene3D" id="1.25.40.10">
    <property type="entry name" value="Tetratricopeptide repeat domain"/>
    <property type="match status" value="2"/>
</dbReference>
<keyword evidence="2" id="KW-0472">Membrane</keyword>
<feature type="signal peptide" evidence="3">
    <location>
        <begin position="1"/>
        <end position="20"/>
    </location>
</feature>
<dbReference type="OrthoDB" id="6190788at2"/>
<reference evidence="6" key="1">
    <citation type="submission" date="2016-11" db="EMBL/GenBank/DDBJ databases">
        <authorList>
            <person name="Varghese N."/>
            <person name="Submissions S."/>
        </authorList>
    </citation>
    <scope>NUCLEOTIDE SEQUENCE [LARGE SCALE GENOMIC DNA]</scope>
    <source>
        <strain evidence="6">DSM 27623</strain>
    </source>
</reference>
<dbReference type="SMART" id="SM00028">
    <property type="entry name" value="TPR"/>
    <property type="match status" value="5"/>
</dbReference>
<feature type="domain" description="Signal transduction histidine kinase internal region" evidence="4">
    <location>
        <begin position="428"/>
        <end position="507"/>
    </location>
</feature>
<dbReference type="RefSeq" id="WP_074236190.1">
    <property type="nucleotide sequence ID" value="NZ_FSRK01000002.1"/>
</dbReference>
<keyword evidence="2" id="KW-0812">Transmembrane</keyword>
<evidence type="ECO:0000256" key="3">
    <source>
        <dbReference type="SAM" id="SignalP"/>
    </source>
</evidence>
<dbReference type="PANTHER" id="PTHR34220">
    <property type="entry name" value="SENSOR HISTIDINE KINASE YPDA"/>
    <property type="match status" value="1"/>
</dbReference>
<dbReference type="PANTHER" id="PTHR34220:SF7">
    <property type="entry name" value="SENSOR HISTIDINE KINASE YPDA"/>
    <property type="match status" value="1"/>
</dbReference>
<evidence type="ECO:0000313" key="6">
    <source>
        <dbReference type="Proteomes" id="UP000185207"/>
    </source>
</evidence>
<evidence type="ECO:0000256" key="2">
    <source>
        <dbReference type="SAM" id="Phobius"/>
    </source>
</evidence>
<dbReference type="InterPro" id="IPR010559">
    <property type="entry name" value="Sig_transdc_His_kin_internal"/>
</dbReference>
<dbReference type="AlphaFoldDB" id="A0A1N6IWG1"/>
<dbReference type="GO" id="GO:0000155">
    <property type="term" value="F:phosphorelay sensor kinase activity"/>
    <property type="evidence" value="ECO:0007669"/>
    <property type="project" value="InterPro"/>
</dbReference>
<keyword evidence="2" id="KW-1133">Transmembrane helix</keyword>
<keyword evidence="6" id="KW-1185">Reference proteome</keyword>
<keyword evidence="3" id="KW-0732">Signal</keyword>
<dbReference type="SUPFAM" id="SSF48452">
    <property type="entry name" value="TPR-like"/>
    <property type="match status" value="2"/>
</dbReference>
<feature type="repeat" description="TPR" evidence="1">
    <location>
        <begin position="202"/>
        <end position="235"/>
    </location>
</feature>
<dbReference type="InterPro" id="IPR011990">
    <property type="entry name" value="TPR-like_helical_dom_sf"/>
</dbReference>
<evidence type="ECO:0000259" key="4">
    <source>
        <dbReference type="Pfam" id="PF06580"/>
    </source>
</evidence>
<dbReference type="InterPro" id="IPR050640">
    <property type="entry name" value="Bact_2-comp_sensor_kinase"/>
</dbReference>
<evidence type="ECO:0000313" key="5">
    <source>
        <dbReference type="EMBL" id="SIO36311.1"/>
    </source>
</evidence>
<feature type="chain" id="PRO_5013156316" evidence="3">
    <location>
        <begin position="21"/>
        <end position="637"/>
    </location>
</feature>
<dbReference type="InterPro" id="IPR036890">
    <property type="entry name" value="HATPase_C_sf"/>
</dbReference>
<proteinExistence type="predicted"/>
<dbReference type="STRING" id="1416779.SAMN05444409_3069"/>
<accession>A0A1N6IWG1</accession>
<protein>
    <submittedName>
        <fullName evidence="5">Tetratricopeptide repeat-containing protein</fullName>
    </submittedName>
</protein>
<keyword evidence="1" id="KW-0802">TPR repeat</keyword>
<dbReference type="InterPro" id="IPR019734">
    <property type="entry name" value="TPR_rpt"/>
</dbReference>
<dbReference type="Pfam" id="PF06580">
    <property type="entry name" value="His_kinase"/>
    <property type="match status" value="1"/>
</dbReference>
<sequence length="637" mass="74131">MRKILLFLMLIPAIWISAQSAVDSLLAVLKKEKNPNQITALQNQISDCYKHTDPEQMQKFALLALANSRKNKNIYQESVAYQNIGVSFFIYGDYEKALQNFDSSEKILLKINSEKKEIRETLAKTLGSKGVVYSQQNNYAAALENDFRALKIYEVTKNSLQTSKLYNNIGVIYKSIDDKEKALEYFLKANQTSKKINPETFAASASNIGLIYLFQNKLDQAKKYFDESLKSYLENENPRGLGELYNSYSQYYIRKNQKQEAKNSLQKAEEIFLSVEDKFGLSDTYMFLAKIYFDEDNLDKSLQFSNKSLELAKELNLTEARMNAEKLLSQIYDQKEDQKLALHHLKNYDVEKEKFDAVKNEQQRLKTELNFQYEKQQLEKRENASRERLKWIFTVLIVGIILLGLFLFYRNKEKQKTLLLQKQLTEFEHKALHLQMNPHFVFNCLAAISAFVVQNGKDEAIRYLAKFSKLMRLTLEFSKESNITIDKEIEALQNYLELEQLRFNNKFDFNISKESNIEDDTAIPSLLLQPYVENAIIHGVVPLEDRGFIKIIFRQIENQLICIITDNGVGIEQSKKNKETFVNAHKSMAMEISKKRLETLEQLENKKIELSITELRDNEKVLGTQVLIKLPLEFIEK</sequence>
<feature type="repeat" description="TPR" evidence="1">
    <location>
        <begin position="163"/>
        <end position="196"/>
    </location>
</feature>
<gene>
    <name evidence="5" type="ORF">SAMN05444409_3069</name>
</gene>
<dbReference type="EMBL" id="FSRK01000002">
    <property type="protein sequence ID" value="SIO36311.1"/>
    <property type="molecule type" value="Genomic_DNA"/>
</dbReference>
<dbReference type="Proteomes" id="UP000185207">
    <property type="component" value="Unassembled WGS sequence"/>
</dbReference>